<comment type="subcellular location">
    <subcellularLocation>
        <location evidence="1 8">Cell membrane</location>
        <topology evidence="1 8">Multi-pass membrane protein</topology>
    </subcellularLocation>
</comment>
<dbReference type="EMBL" id="JAOZFE010000003">
    <property type="protein sequence ID" value="MCW0953129.1"/>
    <property type="molecule type" value="Genomic_DNA"/>
</dbReference>
<dbReference type="Gene3D" id="1.10.1760.20">
    <property type="match status" value="1"/>
</dbReference>
<evidence type="ECO:0000313" key="11">
    <source>
        <dbReference type="Proteomes" id="UP001526225"/>
    </source>
</evidence>
<feature type="transmembrane region" description="Helical" evidence="9">
    <location>
        <begin position="107"/>
        <end position="132"/>
    </location>
</feature>
<dbReference type="RefSeq" id="WP_213409552.1">
    <property type="nucleotide sequence ID" value="NZ_CP074441.1"/>
</dbReference>
<evidence type="ECO:0000256" key="3">
    <source>
        <dbReference type="ARBA" id="ARBA00022448"/>
    </source>
</evidence>
<protein>
    <recommendedName>
        <fullName evidence="8">Biotin transporter</fullName>
    </recommendedName>
</protein>
<evidence type="ECO:0000256" key="2">
    <source>
        <dbReference type="ARBA" id="ARBA00010692"/>
    </source>
</evidence>
<comment type="caution">
    <text evidence="10">The sequence shown here is derived from an EMBL/GenBank/DDBJ whole genome shotgun (WGS) entry which is preliminary data.</text>
</comment>
<dbReference type="PIRSF" id="PIRSF016661">
    <property type="entry name" value="BioY"/>
    <property type="match status" value="1"/>
</dbReference>
<evidence type="ECO:0000256" key="4">
    <source>
        <dbReference type="ARBA" id="ARBA00022475"/>
    </source>
</evidence>
<feature type="transmembrane region" description="Helical" evidence="9">
    <location>
        <begin position="6"/>
        <end position="29"/>
    </location>
</feature>
<feature type="transmembrane region" description="Helical" evidence="9">
    <location>
        <begin position="144"/>
        <end position="166"/>
    </location>
</feature>
<keyword evidence="4 8" id="KW-1003">Cell membrane</keyword>
<dbReference type="Proteomes" id="UP001526225">
    <property type="component" value="Unassembled WGS sequence"/>
</dbReference>
<organism evidence="10 11">
    <name type="scientific">Weissella ceti</name>
    <dbReference type="NCBI Taxonomy" id="759620"/>
    <lineage>
        <taxon>Bacteria</taxon>
        <taxon>Bacillati</taxon>
        <taxon>Bacillota</taxon>
        <taxon>Bacilli</taxon>
        <taxon>Lactobacillales</taxon>
        <taxon>Lactobacillaceae</taxon>
        <taxon>Weissella</taxon>
    </lineage>
</organism>
<name>A0ABT3E3Y7_9LACO</name>
<keyword evidence="11" id="KW-1185">Reference proteome</keyword>
<dbReference type="Pfam" id="PF02632">
    <property type="entry name" value="BioY"/>
    <property type="match status" value="1"/>
</dbReference>
<proteinExistence type="inferred from homology"/>
<dbReference type="PANTHER" id="PTHR34295">
    <property type="entry name" value="BIOTIN TRANSPORTER BIOY"/>
    <property type="match status" value="1"/>
</dbReference>
<gene>
    <name evidence="10" type="ORF">OIT44_03455</name>
</gene>
<evidence type="ECO:0000256" key="8">
    <source>
        <dbReference type="PIRNR" id="PIRNR016661"/>
    </source>
</evidence>
<sequence>MNVKELSLTGILLSMVLVLAPMTVPLGIVPFSMQTFIIPMAVCLLSRRNGLLLVAAYLLLGGFGLPVFANWHGGWAVFAGPTGGYLIGLLAFPLIVGRLGQAKNEWLTVTVSLLLAGTLQLFIGGIWLANIMHTSLIAGLQMGVFPFVLMMFVKTAAVMSVLKIIAQRKILTNIVKDVI</sequence>
<dbReference type="PANTHER" id="PTHR34295:SF4">
    <property type="entry name" value="BIOTIN TRANSPORTER BIOY-RELATED"/>
    <property type="match status" value="1"/>
</dbReference>
<keyword evidence="6 9" id="KW-1133">Transmembrane helix</keyword>
<keyword evidence="7 8" id="KW-0472">Membrane</keyword>
<dbReference type="InterPro" id="IPR003784">
    <property type="entry name" value="BioY"/>
</dbReference>
<evidence type="ECO:0000313" key="10">
    <source>
        <dbReference type="EMBL" id="MCW0953129.1"/>
    </source>
</evidence>
<evidence type="ECO:0000256" key="5">
    <source>
        <dbReference type="ARBA" id="ARBA00022692"/>
    </source>
</evidence>
<feature type="transmembrane region" description="Helical" evidence="9">
    <location>
        <begin position="75"/>
        <end position="95"/>
    </location>
</feature>
<evidence type="ECO:0000256" key="6">
    <source>
        <dbReference type="ARBA" id="ARBA00022989"/>
    </source>
</evidence>
<accession>A0ABT3E3Y7</accession>
<keyword evidence="5 9" id="KW-0812">Transmembrane</keyword>
<evidence type="ECO:0000256" key="1">
    <source>
        <dbReference type="ARBA" id="ARBA00004651"/>
    </source>
</evidence>
<comment type="similarity">
    <text evidence="2 8">Belongs to the BioY family.</text>
</comment>
<reference evidence="10 11" key="1">
    <citation type="submission" date="2022-10" db="EMBL/GenBank/DDBJ databases">
        <title>Weissella fermenti sp. nov., isolated from fermented cabbage.</title>
        <authorList>
            <person name="Lee J.K."/>
            <person name="Baek J.H."/>
            <person name="Choi D.G."/>
            <person name="Kim J.M."/>
            <person name="Jeon C.O."/>
        </authorList>
    </citation>
    <scope>NUCLEOTIDE SEQUENCE [LARGE SCALE GENOMIC DNA]</scope>
    <source>
        <strain evidence="10 11">KACC 18534</strain>
    </source>
</reference>
<feature type="transmembrane region" description="Helical" evidence="9">
    <location>
        <begin position="50"/>
        <end position="69"/>
    </location>
</feature>
<evidence type="ECO:0000256" key="7">
    <source>
        <dbReference type="ARBA" id="ARBA00023136"/>
    </source>
</evidence>
<keyword evidence="3 8" id="KW-0813">Transport</keyword>
<evidence type="ECO:0000256" key="9">
    <source>
        <dbReference type="SAM" id="Phobius"/>
    </source>
</evidence>